<feature type="domain" description="Bacterial Pleckstrin homology" evidence="1">
    <location>
        <begin position="14"/>
        <end position="119"/>
    </location>
</feature>
<evidence type="ECO:0000313" key="2">
    <source>
        <dbReference type="EMBL" id="QGU01551.1"/>
    </source>
</evidence>
<accession>A0A6B8VP25</accession>
<name>A0A6B8VP25_9CORY</name>
<dbReference type="Gene3D" id="2.30.29.50">
    <property type="entry name" value="Bacterial Pleckstrin homology domain"/>
    <property type="match status" value="1"/>
</dbReference>
<dbReference type="CDD" id="cd13225">
    <property type="entry name" value="PH-like_bacteria"/>
    <property type="match status" value="1"/>
</dbReference>
<organism evidence="2 3">
    <name type="scientific">Corynebacterium kalinowskii</name>
    <dbReference type="NCBI Taxonomy" id="2675216"/>
    <lineage>
        <taxon>Bacteria</taxon>
        <taxon>Bacillati</taxon>
        <taxon>Actinomycetota</taxon>
        <taxon>Actinomycetes</taxon>
        <taxon>Mycobacteriales</taxon>
        <taxon>Corynebacteriaceae</taxon>
        <taxon>Corynebacterium</taxon>
    </lineage>
</organism>
<protein>
    <recommendedName>
        <fullName evidence="1">Bacterial Pleckstrin homology domain-containing protein</fullName>
    </recommendedName>
</protein>
<dbReference type="InterPro" id="IPR012544">
    <property type="entry name" value="PHb"/>
</dbReference>
<dbReference type="Pfam" id="PF08000">
    <property type="entry name" value="bPH_1"/>
    <property type="match status" value="1"/>
</dbReference>
<evidence type="ECO:0000259" key="1">
    <source>
        <dbReference type="Pfam" id="PF08000"/>
    </source>
</evidence>
<dbReference type="KEGG" id="ckw:CKALI_03340"/>
<dbReference type="AlphaFoldDB" id="A0A6B8VP25"/>
<sequence length="122" mass="13668">MEPHYLAHLTLQRTIDIPQEIADMMAVGEQPMAAFATLRDTAVFTNKRLILRDVQGMTGRKTEAYSIPFKAVDLWSTEKAGTMDVNAESEMWTRFGRIKIQVGRGVDVRALDQLIANCVLNG</sequence>
<evidence type="ECO:0000313" key="3">
    <source>
        <dbReference type="Proteomes" id="UP000427071"/>
    </source>
</evidence>
<dbReference type="Proteomes" id="UP000427071">
    <property type="component" value="Chromosome"/>
</dbReference>
<keyword evidence="3" id="KW-1185">Reference proteome</keyword>
<dbReference type="SUPFAM" id="SSF50729">
    <property type="entry name" value="PH domain-like"/>
    <property type="match status" value="1"/>
</dbReference>
<gene>
    <name evidence="2" type="ORF">CKALI_03340</name>
</gene>
<reference evidence="3" key="1">
    <citation type="submission" date="2019-11" db="EMBL/GenBank/DDBJ databases">
        <title>Complete genome sequence of Corynebacterium kalinowskii 1959, a novel Corynebacterium species isolated from soil of a small paddock in Vilsendorf, Germany.</title>
        <authorList>
            <person name="Schaffert L."/>
            <person name="Ruwe M."/>
            <person name="Milse J."/>
            <person name="Hanuschka K."/>
            <person name="Ortseifen V."/>
            <person name="Droste J."/>
            <person name="Brandt D."/>
            <person name="Schlueter L."/>
            <person name="Kutter Y."/>
            <person name="Vinke S."/>
            <person name="Viehoefer P."/>
            <person name="Jacob L."/>
            <person name="Luebke N.-C."/>
            <person name="Schulte-Berndt E."/>
            <person name="Hain C."/>
            <person name="Linder M."/>
            <person name="Schmidt P."/>
            <person name="Wollenschlaeger L."/>
            <person name="Luttermann T."/>
            <person name="Thieme E."/>
            <person name="Hassa J."/>
            <person name="Haak M."/>
            <person name="Wittchen M."/>
            <person name="Mentz A."/>
            <person name="Persicke M."/>
            <person name="Busche T."/>
            <person name="Ruckert C."/>
        </authorList>
    </citation>
    <scope>NUCLEOTIDE SEQUENCE [LARGE SCALE GENOMIC DNA]</scope>
    <source>
        <strain evidence="3">1959</strain>
    </source>
</reference>
<dbReference type="EMBL" id="CP046452">
    <property type="protein sequence ID" value="QGU01551.1"/>
    <property type="molecule type" value="Genomic_DNA"/>
</dbReference>
<dbReference type="InterPro" id="IPR037063">
    <property type="entry name" value="PHb_sf"/>
</dbReference>
<proteinExistence type="predicted"/>
<dbReference type="RefSeq" id="WP_156191944.1">
    <property type="nucleotide sequence ID" value="NZ_CP046452.1"/>
</dbReference>